<reference evidence="3 4" key="1">
    <citation type="submission" date="2023-07" db="EMBL/GenBank/DDBJ databases">
        <title>Sorghum-associated microbial communities from plants grown in Nebraska, USA.</title>
        <authorList>
            <person name="Schachtman D."/>
        </authorList>
    </citation>
    <scope>NUCLEOTIDE SEQUENCE [LARGE SCALE GENOMIC DNA]</scope>
    <source>
        <strain evidence="3 4">BE310</strain>
    </source>
</reference>
<dbReference type="Proteomes" id="UP001180536">
    <property type="component" value="Unassembled WGS sequence"/>
</dbReference>
<keyword evidence="1" id="KW-0732">Signal</keyword>
<dbReference type="InterPro" id="IPR013424">
    <property type="entry name" value="Ice-binding_C"/>
</dbReference>
<evidence type="ECO:0000259" key="2">
    <source>
        <dbReference type="Pfam" id="PF07589"/>
    </source>
</evidence>
<organism evidence="3 4">
    <name type="scientific">Pelomonas aquatica</name>
    <dbReference type="NCBI Taxonomy" id="431058"/>
    <lineage>
        <taxon>Bacteria</taxon>
        <taxon>Pseudomonadati</taxon>
        <taxon>Pseudomonadota</taxon>
        <taxon>Betaproteobacteria</taxon>
        <taxon>Burkholderiales</taxon>
        <taxon>Sphaerotilaceae</taxon>
        <taxon>Roseateles</taxon>
    </lineage>
</organism>
<accession>A0ABU1Z9N0</accession>
<name>A0ABU1Z9N0_9BURK</name>
<feature type="chain" id="PRO_5045607001" description="Ice-binding protein C-terminal domain-containing protein" evidence="1">
    <location>
        <begin position="29"/>
        <end position="188"/>
    </location>
</feature>
<evidence type="ECO:0000313" key="4">
    <source>
        <dbReference type="Proteomes" id="UP001180536"/>
    </source>
</evidence>
<dbReference type="NCBIfam" id="TIGR02595">
    <property type="entry name" value="PEP_CTERM"/>
    <property type="match status" value="1"/>
</dbReference>
<gene>
    <name evidence="3" type="ORF">J2X16_002676</name>
</gene>
<sequence length="188" mass="18799">MAGFAGFQKAALASAVAVVGAMAVPAHAVTKVVEFNVLNATAVLSTPFAAGDTLLLDTTVTQETGAMSQSITFTLGAGVTSLTGLASWQLSTAAGLGPRLVGVNIDVFDAGNNVVLSDTFAGVLGGFAMSSLNGSISAGTYRLVATGTAVRDTVFNVSVSAVPEPETYALFLAGLGAIGWLAGRRGVR</sequence>
<dbReference type="NCBIfam" id="NF038126">
    <property type="entry name" value="PEP_CTERM_FxDxF"/>
    <property type="match status" value="1"/>
</dbReference>
<evidence type="ECO:0000256" key="1">
    <source>
        <dbReference type="SAM" id="SignalP"/>
    </source>
</evidence>
<proteinExistence type="predicted"/>
<dbReference type="EMBL" id="JAVDXQ010000003">
    <property type="protein sequence ID" value="MDR7297329.1"/>
    <property type="molecule type" value="Genomic_DNA"/>
</dbReference>
<comment type="caution">
    <text evidence="3">The sequence shown here is derived from an EMBL/GenBank/DDBJ whole genome shotgun (WGS) entry which is preliminary data.</text>
</comment>
<keyword evidence="4" id="KW-1185">Reference proteome</keyword>
<evidence type="ECO:0000313" key="3">
    <source>
        <dbReference type="EMBL" id="MDR7297329.1"/>
    </source>
</evidence>
<dbReference type="Pfam" id="PF07589">
    <property type="entry name" value="PEP-CTERM"/>
    <property type="match status" value="1"/>
</dbReference>
<feature type="domain" description="Ice-binding protein C-terminal" evidence="2">
    <location>
        <begin position="161"/>
        <end position="185"/>
    </location>
</feature>
<dbReference type="RefSeq" id="WP_056872877.1">
    <property type="nucleotide sequence ID" value="NZ_JAVDXQ010000003.1"/>
</dbReference>
<protein>
    <recommendedName>
        <fullName evidence="2">Ice-binding protein C-terminal domain-containing protein</fullName>
    </recommendedName>
</protein>
<feature type="signal peptide" evidence="1">
    <location>
        <begin position="1"/>
        <end position="28"/>
    </location>
</feature>